<accession>A0A6G1IDX4</accession>
<dbReference type="InterPro" id="IPR050904">
    <property type="entry name" value="Adhesion/Biosynth-related"/>
</dbReference>
<feature type="region of interest" description="Disordered" evidence="1">
    <location>
        <begin position="349"/>
        <end position="402"/>
    </location>
</feature>
<dbReference type="InterPro" id="IPR000782">
    <property type="entry name" value="FAS1_domain"/>
</dbReference>
<organism evidence="4 5">
    <name type="scientific">Lentithecium fluviatile CBS 122367</name>
    <dbReference type="NCBI Taxonomy" id="1168545"/>
    <lineage>
        <taxon>Eukaryota</taxon>
        <taxon>Fungi</taxon>
        <taxon>Dikarya</taxon>
        <taxon>Ascomycota</taxon>
        <taxon>Pezizomycotina</taxon>
        <taxon>Dothideomycetes</taxon>
        <taxon>Pleosporomycetidae</taxon>
        <taxon>Pleosporales</taxon>
        <taxon>Massarineae</taxon>
        <taxon>Lentitheciaceae</taxon>
        <taxon>Lentithecium</taxon>
    </lineage>
</organism>
<dbReference type="EMBL" id="MU005635">
    <property type="protein sequence ID" value="KAF2676437.1"/>
    <property type="molecule type" value="Genomic_DNA"/>
</dbReference>
<evidence type="ECO:0000256" key="2">
    <source>
        <dbReference type="SAM" id="SignalP"/>
    </source>
</evidence>
<dbReference type="PROSITE" id="PS50213">
    <property type="entry name" value="FAS1"/>
    <property type="match status" value="2"/>
</dbReference>
<gene>
    <name evidence="4" type="ORF">K458DRAFT_447537</name>
</gene>
<feature type="chain" id="PRO_5026307420" evidence="2">
    <location>
        <begin position="18"/>
        <end position="402"/>
    </location>
</feature>
<feature type="signal peptide" evidence="2">
    <location>
        <begin position="1"/>
        <end position="17"/>
    </location>
</feature>
<feature type="domain" description="FAS1" evidence="3">
    <location>
        <begin position="209"/>
        <end position="340"/>
    </location>
</feature>
<evidence type="ECO:0000256" key="1">
    <source>
        <dbReference type="SAM" id="MobiDB-lite"/>
    </source>
</evidence>
<evidence type="ECO:0000313" key="5">
    <source>
        <dbReference type="Proteomes" id="UP000799291"/>
    </source>
</evidence>
<feature type="compositionally biased region" description="Basic and acidic residues" evidence="1">
    <location>
        <begin position="377"/>
        <end position="387"/>
    </location>
</feature>
<dbReference type="AlphaFoldDB" id="A0A6G1IDX4"/>
<dbReference type="Pfam" id="PF02469">
    <property type="entry name" value="Fasciclin"/>
    <property type="match status" value="2"/>
</dbReference>
<sequence>MLRTPLILFLAPLTTHAQTLYEALSKQPTLSNFTAFYQSNSAFASALFANKSNYPVTFLAPNDDAFASYQNATGTPLTDLPPETLLELVQYHTLVTNLSAENFTKSGAAGFTTPTLLTGEAHNNRSVGAALASKYGGPGRASGQVVFIKNADSGSSKARRFWLSTRQDGGAQNTVRSGLSSNVLITPLDDSEGTWEGGRFHIVDGLLTPPEMCSDTIRNAKLTGLDNALNRSGLWTALDSSKNVTCLGPNNKAFGDAGSPDAKLNETELAGALLFHTLPEVAYSDFLEDGQEFTSLQNGTVRVRVEGEGKERQIWFNNAKVVDANVLTHNGLMHVLDAVMVPLEQMNATTSATPSGTSSATASPTSSTSPSPAATCEFRDGVEKGKGGGEAATSYRLQEGRM</sequence>
<evidence type="ECO:0000259" key="3">
    <source>
        <dbReference type="PROSITE" id="PS50213"/>
    </source>
</evidence>
<protein>
    <submittedName>
        <fullName evidence="4">FAS1 domain-containing protein</fullName>
    </submittedName>
</protein>
<dbReference type="SUPFAM" id="SSF82153">
    <property type="entry name" value="FAS1 domain"/>
    <property type="match status" value="2"/>
</dbReference>
<feature type="compositionally biased region" description="Low complexity" evidence="1">
    <location>
        <begin position="349"/>
        <end position="375"/>
    </location>
</feature>
<dbReference type="SMART" id="SM00554">
    <property type="entry name" value="FAS1"/>
    <property type="match status" value="2"/>
</dbReference>
<dbReference type="PANTHER" id="PTHR10900">
    <property type="entry name" value="PERIOSTIN-RELATED"/>
    <property type="match status" value="1"/>
</dbReference>
<dbReference type="OrthoDB" id="286301at2759"/>
<dbReference type="Proteomes" id="UP000799291">
    <property type="component" value="Unassembled WGS sequence"/>
</dbReference>
<keyword evidence="5" id="KW-1185">Reference proteome</keyword>
<proteinExistence type="predicted"/>
<feature type="domain" description="FAS1" evidence="3">
    <location>
        <begin position="17"/>
        <end position="207"/>
    </location>
</feature>
<dbReference type="Gene3D" id="2.30.180.10">
    <property type="entry name" value="FAS1 domain"/>
    <property type="match status" value="2"/>
</dbReference>
<dbReference type="InterPro" id="IPR036378">
    <property type="entry name" value="FAS1_dom_sf"/>
</dbReference>
<name>A0A6G1IDX4_9PLEO</name>
<dbReference type="PANTHER" id="PTHR10900:SF77">
    <property type="entry name" value="FI19380P1"/>
    <property type="match status" value="1"/>
</dbReference>
<evidence type="ECO:0000313" key="4">
    <source>
        <dbReference type="EMBL" id="KAF2676437.1"/>
    </source>
</evidence>
<keyword evidence="2" id="KW-0732">Signal</keyword>
<reference evidence="4" key="1">
    <citation type="journal article" date="2020" name="Stud. Mycol.">
        <title>101 Dothideomycetes genomes: a test case for predicting lifestyles and emergence of pathogens.</title>
        <authorList>
            <person name="Haridas S."/>
            <person name="Albert R."/>
            <person name="Binder M."/>
            <person name="Bloem J."/>
            <person name="Labutti K."/>
            <person name="Salamov A."/>
            <person name="Andreopoulos B."/>
            <person name="Baker S."/>
            <person name="Barry K."/>
            <person name="Bills G."/>
            <person name="Bluhm B."/>
            <person name="Cannon C."/>
            <person name="Castanera R."/>
            <person name="Culley D."/>
            <person name="Daum C."/>
            <person name="Ezra D."/>
            <person name="Gonzalez J."/>
            <person name="Henrissat B."/>
            <person name="Kuo A."/>
            <person name="Liang C."/>
            <person name="Lipzen A."/>
            <person name="Lutzoni F."/>
            <person name="Magnuson J."/>
            <person name="Mondo S."/>
            <person name="Nolan M."/>
            <person name="Ohm R."/>
            <person name="Pangilinan J."/>
            <person name="Park H.-J."/>
            <person name="Ramirez L."/>
            <person name="Alfaro M."/>
            <person name="Sun H."/>
            <person name="Tritt A."/>
            <person name="Yoshinaga Y."/>
            <person name="Zwiers L.-H."/>
            <person name="Turgeon B."/>
            <person name="Goodwin S."/>
            <person name="Spatafora J."/>
            <person name="Crous P."/>
            <person name="Grigoriev I."/>
        </authorList>
    </citation>
    <scope>NUCLEOTIDE SEQUENCE</scope>
    <source>
        <strain evidence="4">CBS 122367</strain>
    </source>
</reference>